<reference evidence="2" key="2">
    <citation type="submission" date="2025-08" db="UniProtKB">
        <authorList>
            <consortium name="RefSeq"/>
        </authorList>
    </citation>
    <scope>IDENTIFICATION</scope>
    <source>
        <tissue evidence="2">Leaf</tissue>
    </source>
</reference>
<evidence type="ECO:0000313" key="1">
    <source>
        <dbReference type="Proteomes" id="UP000790787"/>
    </source>
</evidence>
<name>A0AC58TE22_TOBAC</name>
<proteinExistence type="predicted"/>
<evidence type="ECO:0000313" key="2">
    <source>
        <dbReference type="RefSeq" id="XP_075095454.1"/>
    </source>
</evidence>
<dbReference type="RefSeq" id="XP_075095454.1">
    <property type="nucleotide sequence ID" value="XM_075239353.1"/>
</dbReference>
<dbReference type="Proteomes" id="UP000790787">
    <property type="component" value="Chromosome 19"/>
</dbReference>
<accession>A0AC58TE22</accession>
<sequence>MAQIEYASAIGSMMYAMHYTKPDIAFAVCKLTRFTSNPRYSNASWITNVNDSKATSGWIFTLGGDVISWASKKQTCISYSTMESEFIALAAAGKKSEMAEEHVTRH</sequence>
<keyword evidence="1" id="KW-1185">Reference proteome</keyword>
<gene>
    <name evidence="2" type="primary">LOC142173719</name>
</gene>
<reference evidence="1" key="1">
    <citation type="journal article" date="2014" name="Nat. Commun.">
        <title>The tobacco genome sequence and its comparison with those of tomato and potato.</title>
        <authorList>
            <person name="Sierro N."/>
            <person name="Battey J.N."/>
            <person name="Ouadi S."/>
            <person name="Bakaher N."/>
            <person name="Bovet L."/>
            <person name="Willig A."/>
            <person name="Goepfert S."/>
            <person name="Peitsch M.C."/>
            <person name="Ivanov N.V."/>
        </authorList>
    </citation>
    <scope>NUCLEOTIDE SEQUENCE [LARGE SCALE GENOMIC DNA]</scope>
</reference>
<protein>
    <submittedName>
        <fullName evidence="2">Secreted RxLR effector protein 161-like</fullName>
    </submittedName>
</protein>
<organism evidence="1 2">
    <name type="scientific">Nicotiana tabacum</name>
    <name type="common">Common tobacco</name>
    <dbReference type="NCBI Taxonomy" id="4097"/>
    <lineage>
        <taxon>Eukaryota</taxon>
        <taxon>Viridiplantae</taxon>
        <taxon>Streptophyta</taxon>
        <taxon>Embryophyta</taxon>
        <taxon>Tracheophyta</taxon>
        <taxon>Spermatophyta</taxon>
        <taxon>Magnoliopsida</taxon>
        <taxon>eudicotyledons</taxon>
        <taxon>Gunneridae</taxon>
        <taxon>Pentapetalae</taxon>
        <taxon>asterids</taxon>
        <taxon>lamiids</taxon>
        <taxon>Solanales</taxon>
        <taxon>Solanaceae</taxon>
        <taxon>Nicotianoideae</taxon>
        <taxon>Nicotianeae</taxon>
        <taxon>Nicotiana</taxon>
    </lineage>
</organism>